<dbReference type="Proteomes" id="UP001162131">
    <property type="component" value="Unassembled WGS sequence"/>
</dbReference>
<dbReference type="InterPro" id="IPR001806">
    <property type="entry name" value="Small_GTPase"/>
</dbReference>
<organism evidence="1 2">
    <name type="scientific">Blepharisma stoltei</name>
    <dbReference type="NCBI Taxonomy" id="1481888"/>
    <lineage>
        <taxon>Eukaryota</taxon>
        <taxon>Sar</taxon>
        <taxon>Alveolata</taxon>
        <taxon>Ciliophora</taxon>
        <taxon>Postciliodesmatophora</taxon>
        <taxon>Heterotrichea</taxon>
        <taxon>Heterotrichida</taxon>
        <taxon>Blepharismidae</taxon>
        <taxon>Blepharisma</taxon>
    </lineage>
</organism>
<name>A0AAU9KAR0_9CILI</name>
<dbReference type="PANTHER" id="PTHR47979">
    <property type="entry name" value="DRAB11-RELATED"/>
    <property type="match status" value="1"/>
</dbReference>
<dbReference type="GO" id="GO:0005525">
    <property type="term" value="F:GTP binding"/>
    <property type="evidence" value="ECO:0007669"/>
    <property type="project" value="InterPro"/>
</dbReference>
<gene>
    <name evidence="1" type="ORF">BSTOLATCC_MIC66016</name>
</gene>
<evidence type="ECO:0000313" key="2">
    <source>
        <dbReference type="Proteomes" id="UP001162131"/>
    </source>
</evidence>
<dbReference type="PRINTS" id="PR00449">
    <property type="entry name" value="RASTRNSFRMNG"/>
</dbReference>
<dbReference type="Pfam" id="PF00071">
    <property type="entry name" value="Ras"/>
    <property type="match status" value="1"/>
</dbReference>
<dbReference type="SMART" id="SM00175">
    <property type="entry name" value="RAB"/>
    <property type="match status" value="1"/>
</dbReference>
<comment type="caution">
    <text evidence="1">The sequence shown here is derived from an EMBL/GenBank/DDBJ whole genome shotgun (WGS) entry which is preliminary data.</text>
</comment>
<evidence type="ECO:0000313" key="1">
    <source>
        <dbReference type="EMBL" id="CAG9336128.1"/>
    </source>
</evidence>
<dbReference type="AlphaFoldDB" id="A0AAU9KAR0"/>
<dbReference type="InterPro" id="IPR050209">
    <property type="entry name" value="Rab_GTPases_membrane_traffic"/>
</dbReference>
<dbReference type="Gene3D" id="3.40.50.300">
    <property type="entry name" value="P-loop containing nucleotide triphosphate hydrolases"/>
    <property type="match status" value="1"/>
</dbReference>
<keyword evidence="2" id="KW-1185">Reference proteome</keyword>
<dbReference type="GO" id="GO:0003924">
    <property type="term" value="F:GTPase activity"/>
    <property type="evidence" value="ECO:0007669"/>
    <property type="project" value="InterPro"/>
</dbReference>
<accession>A0AAU9KAR0</accession>
<reference evidence="1" key="1">
    <citation type="submission" date="2021-09" db="EMBL/GenBank/DDBJ databases">
        <authorList>
            <consortium name="AG Swart"/>
            <person name="Singh M."/>
            <person name="Singh A."/>
            <person name="Seah K."/>
            <person name="Emmerich C."/>
        </authorList>
    </citation>
    <scope>NUCLEOTIDE SEQUENCE</scope>
    <source>
        <strain evidence="1">ATCC30299</strain>
    </source>
</reference>
<protein>
    <submittedName>
        <fullName evidence="1">Uncharacterized protein</fullName>
    </submittedName>
</protein>
<dbReference type="EMBL" id="CAJZBQ010000064">
    <property type="protein sequence ID" value="CAG9336128.1"/>
    <property type="molecule type" value="Genomic_DNA"/>
</dbReference>
<dbReference type="PROSITE" id="PS51419">
    <property type="entry name" value="RAB"/>
    <property type="match status" value="1"/>
</dbReference>
<dbReference type="SMART" id="SM00173">
    <property type="entry name" value="RAS"/>
    <property type="match status" value="1"/>
</dbReference>
<dbReference type="InterPro" id="IPR027417">
    <property type="entry name" value="P-loop_NTPase"/>
</dbReference>
<sequence>MGAHLVYDISEHATFENLDRWVSEFRSIAQPDLAIILIGNKCDMAYAREVAQDEAIRHAERLKIPFFETSALDCTNVEVVFMELLTTIARRTYASFVTKLADKVDISKINTIKLVTGKKKKKGCYKGWLNH</sequence>
<dbReference type="PROSITE" id="PS51421">
    <property type="entry name" value="RAS"/>
    <property type="match status" value="1"/>
</dbReference>
<dbReference type="SUPFAM" id="SSF52540">
    <property type="entry name" value="P-loop containing nucleoside triphosphate hydrolases"/>
    <property type="match status" value="1"/>
</dbReference>
<proteinExistence type="predicted"/>